<dbReference type="REBASE" id="2792">
    <property type="entry name" value="I-CpaI"/>
</dbReference>
<name>Q39562_9CHLO</name>
<dbReference type="EMBL" id="L36830">
    <property type="protein sequence ID" value="AAA82635.1"/>
    <property type="molecule type" value="Genomic_DNA"/>
</dbReference>
<dbReference type="AlphaFoldDB" id="Q39562"/>
<sequence>MDINPQWITGFVDGEGCFSVSILRNNSLRYGHQLQPEFVVTQHKLDANVLYALKDYFKVGSVVVNHGERLCYKVKNIDHFITVIIPFFEKHELKTKRRIEFLRFRKICLLLKAGRHLESQEGFEKVLDLAKKLRINEKNYQESIKRFEETGE</sequence>
<keyword evidence="3" id="KW-0934">Plastid</keyword>
<dbReference type="PANTHER" id="PTHR36181">
    <property type="entry name" value="INTRON-ENCODED ENDONUCLEASE AI3-RELATED"/>
    <property type="match status" value="1"/>
</dbReference>
<dbReference type="GO" id="GO:0004519">
    <property type="term" value="F:endonuclease activity"/>
    <property type="evidence" value="ECO:0007669"/>
    <property type="project" value="UniProtKB-KW"/>
</dbReference>
<keyword evidence="3" id="KW-0150">Chloroplast</keyword>
<accession>Q39562</accession>
<evidence type="ECO:0000313" key="4">
    <source>
        <dbReference type="EMBL" id="ALO21041.1"/>
    </source>
</evidence>
<dbReference type="PANTHER" id="PTHR36181:SF4">
    <property type="entry name" value="LAGLIDADG ENDONUCLEASE"/>
    <property type="match status" value="1"/>
</dbReference>
<evidence type="ECO:0000259" key="1">
    <source>
        <dbReference type="Pfam" id="PF00961"/>
    </source>
</evidence>
<gene>
    <name evidence="4" type="primary">orf152</name>
</gene>
<reference evidence="3" key="2">
    <citation type="journal article" date="1997" name="Nucleic Acids Res.">
        <title>Evolutionarily conserved and functionally important residues in the I-CeuI homing endonuclease.</title>
        <authorList>
            <person name="Turmel M."/>
            <person name="Otis C."/>
            <person name="Cote V."/>
            <person name="Lemieux C."/>
        </authorList>
    </citation>
    <scope>NUCLEOTIDE SEQUENCE</scope>
</reference>
<keyword evidence="2" id="KW-0540">Nuclease</keyword>
<dbReference type="InterPro" id="IPR004860">
    <property type="entry name" value="LAGLIDADG_dom"/>
</dbReference>
<feature type="domain" description="Homing endonuclease LAGLIDADG" evidence="1">
    <location>
        <begin position="8"/>
        <end position="108"/>
    </location>
</feature>
<reference evidence="2" key="1">
    <citation type="submission" date="1995-06" db="EMBL/GenBank/DDBJ databases">
        <title>Evolutionary movement of ORF-containing group I introns between different subcellular compartments (chloroplast and mitochondrion) in unrelated organisms.</title>
        <authorList>
            <person name="Turmel M."/>
            <person name="Cote V."/>
            <person name="Otis C."/>
            <person name="Mercier J.P."/>
            <person name="Gray M.W."/>
            <person name="Lonergan K.M."/>
            <person name="Lemieux C."/>
        </authorList>
    </citation>
    <scope>NUCLEOTIDE SEQUENCE</scope>
</reference>
<organism evidence="2">
    <name type="scientific">Lobochlamys segnis</name>
    <dbReference type="NCBI Taxonomy" id="52035"/>
    <lineage>
        <taxon>Eukaryota</taxon>
        <taxon>Viridiplantae</taxon>
        <taxon>Chlorophyta</taxon>
        <taxon>core chlorophytes</taxon>
        <taxon>Chlorophyceae</taxon>
        <taxon>CS clade</taxon>
        <taxon>Chlamydomonadales</taxon>
        <taxon>Chlamydomonadaceae</taxon>
        <taxon>Lobochlamys</taxon>
    </lineage>
</organism>
<dbReference type="Pfam" id="PF00961">
    <property type="entry name" value="LAGLIDADG_1"/>
    <property type="match status" value="1"/>
</dbReference>
<evidence type="ECO:0000313" key="2">
    <source>
        <dbReference type="EMBL" id="AAA82635.1"/>
    </source>
</evidence>
<reference evidence="4" key="4">
    <citation type="journal article" date="2015" name="BMC Evol. Biol.">
        <title>Chloroplast phylogenomic analysis of chlorophyte green algae identifies a novel lineage sister to the Sphaeropleales (Chlorophyceae).</title>
        <authorList>
            <person name="Lemieux C."/>
            <person name="Vincent A.T."/>
            <person name="Labarre A."/>
            <person name="Otis C."/>
            <person name="Turmel M."/>
        </authorList>
    </citation>
    <scope>NUCLEOTIDE SEQUENCE</scope>
</reference>
<keyword evidence="2" id="KW-0255">Endonuclease</keyword>
<proteinExistence type="predicted"/>
<dbReference type="EMBL" id="L43503">
    <property type="protein sequence ID" value="AAL34374.1"/>
    <property type="molecule type" value="Genomic_DNA"/>
</dbReference>
<dbReference type="EMBL" id="KT624818">
    <property type="protein sequence ID" value="ALO21041.1"/>
    <property type="molecule type" value="Genomic_DNA"/>
</dbReference>
<protein>
    <submittedName>
        <fullName evidence="2">DNA endonuclease I-CpaI</fullName>
    </submittedName>
    <submittedName>
        <fullName evidence="4">Putative LAGLIDADG homing endonuclease</fullName>
    </submittedName>
</protein>
<dbReference type="GO" id="GO:0005739">
    <property type="term" value="C:mitochondrion"/>
    <property type="evidence" value="ECO:0007669"/>
    <property type="project" value="UniProtKB-ARBA"/>
</dbReference>
<dbReference type="InterPro" id="IPR027434">
    <property type="entry name" value="Homing_endonucl"/>
</dbReference>
<geneLocation type="chloroplast" evidence="3"/>
<accession>Q8WKZ7</accession>
<evidence type="ECO:0000313" key="3">
    <source>
        <dbReference type="EMBL" id="AAL34374.1"/>
    </source>
</evidence>
<dbReference type="SUPFAM" id="SSF55608">
    <property type="entry name" value="Homing endonucleases"/>
    <property type="match status" value="1"/>
</dbReference>
<reference evidence="3" key="3">
    <citation type="journal article" date="2006" name="BMC Biol.">
        <title>The complete chloroplast DNA sequence of the green alga Oltmannsiellopsis viridis reveals a distinctive quadripartite architecture in the chloroplast genome of early diverging ulvophytes.</title>
        <authorList>
            <person name="Pombert J.F."/>
            <person name="Lemieux C."/>
            <person name="Turmel M."/>
        </authorList>
    </citation>
    <scope>NUCLEOTIDE SEQUENCE</scope>
</reference>
<dbReference type="InterPro" id="IPR051289">
    <property type="entry name" value="LAGLIDADG_Endonuclease"/>
</dbReference>
<keyword evidence="2" id="KW-0378">Hydrolase</keyword>
<dbReference type="Gene3D" id="3.10.28.10">
    <property type="entry name" value="Homing endonucleases"/>
    <property type="match status" value="1"/>
</dbReference>